<evidence type="ECO:0000313" key="2">
    <source>
        <dbReference type="Proteomes" id="UP001187192"/>
    </source>
</evidence>
<dbReference type="SUPFAM" id="SSF52058">
    <property type="entry name" value="L domain-like"/>
    <property type="match status" value="1"/>
</dbReference>
<keyword evidence="2" id="KW-1185">Reference proteome</keyword>
<reference evidence="1" key="1">
    <citation type="submission" date="2023-07" db="EMBL/GenBank/DDBJ databases">
        <title>draft genome sequence of fig (Ficus carica).</title>
        <authorList>
            <person name="Takahashi T."/>
            <person name="Nishimura K."/>
        </authorList>
    </citation>
    <scope>NUCLEOTIDE SEQUENCE</scope>
</reference>
<gene>
    <name evidence="1" type="ORF">TIFTF001_030464</name>
</gene>
<dbReference type="EMBL" id="BTGU01000111">
    <property type="protein sequence ID" value="GMN61382.1"/>
    <property type="molecule type" value="Genomic_DNA"/>
</dbReference>
<protein>
    <submittedName>
        <fullName evidence="1">Uncharacterized protein</fullName>
    </submittedName>
</protein>
<name>A0AA88DT66_FICCA</name>
<evidence type="ECO:0000313" key="1">
    <source>
        <dbReference type="EMBL" id="GMN61382.1"/>
    </source>
</evidence>
<dbReference type="InterPro" id="IPR032675">
    <property type="entry name" value="LRR_dom_sf"/>
</dbReference>
<sequence length="63" mass="7283">MSNNMLPGKILPYFVELKNLTLLNLFRNKFYGVISEFIGEMPELELLREYPLGFGEEREVTGA</sequence>
<dbReference type="AlphaFoldDB" id="A0AA88DT66"/>
<accession>A0AA88DT66</accession>
<dbReference type="Gene3D" id="3.80.10.10">
    <property type="entry name" value="Ribonuclease Inhibitor"/>
    <property type="match status" value="1"/>
</dbReference>
<proteinExistence type="predicted"/>
<comment type="caution">
    <text evidence="1">The sequence shown here is derived from an EMBL/GenBank/DDBJ whole genome shotgun (WGS) entry which is preliminary data.</text>
</comment>
<organism evidence="1 2">
    <name type="scientific">Ficus carica</name>
    <name type="common">Common fig</name>
    <dbReference type="NCBI Taxonomy" id="3494"/>
    <lineage>
        <taxon>Eukaryota</taxon>
        <taxon>Viridiplantae</taxon>
        <taxon>Streptophyta</taxon>
        <taxon>Embryophyta</taxon>
        <taxon>Tracheophyta</taxon>
        <taxon>Spermatophyta</taxon>
        <taxon>Magnoliopsida</taxon>
        <taxon>eudicotyledons</taxon>
        <taxon>Gunneridae</taxon>
        <taxon>Pentapetalae</taxon>
        <taxon>rosids</taxon>
        <taxon>fabids</taxon>
        <taxon>Rosales</taxon>
        <taxon>Moraceae</taxon>
        <taxon>Ficeae</taxon>
        <taxon>Ficus</taxon>
    </lineage>
</organism>
<dbReference type="Proteomes" id="UP001187192">
    <property type="component" value="Unassembled WGS sequence"/>
</dbReference>
<dbReference type="Gramene" id="FCD_00025906-RA">
    <property type="protein sequence ID" value="FCD_00025906-RA:cds"/>
    <property type="gene ID" value="FCD_00025906"/>
</dbReference>